<comment type="caution">
    <text evidence="2">The sequence shown here is derived from an EMBL/GenBank/DDBJ whole genome shotgun (WGS) entry which is preliminary data.</text>
</comment>
<keyword evidence="1" id="KW-1133">Transmembrane helix</keyword>
<name>A0A0A0DFB2_9STRE</name>
<dbReference type="AlphaFoldDB" id="A0A0A0DFB2"/>
<protein>
    <submittedName>
        <fullName evidence="2">Uncharacterized protein</fullName>
    </submittedName>
</protein>
<keyword evidence="3" id="KW-1185">Reference proteome</keyword>
<reference evidence="2 3" key="1">
    <citation type="submission" date="2014-06" db="EMBL/GenBank/DDBJ databases">
        <authorList>
            <person name="Teng J.L."/>
            <person name="Huang Y."/>
            <person name="Tse H."/>
            <person name="Lau S.K."/>
            <person name="Woo P.C."/>
        </authorList>
    </citation>
    <scope>NUCLEOTIDE SEQUENCE [LARGE SCALE GENOMIC DNA]</scope>
    <source>
        <strain evidence="2 3">HKU4</strain>
    </source>
</reference>
<dbReference type="PATRIC" id="fig|176090.4.peg.1403"/>
<feature type="transmembrane region" description="Helical" evidence="1">
    <location>
        <begin position="6"/>
        <end position="27"/>
    </location>
</feature>
<gene>
    <name evidence="2" type="ORF">SSIN_1442</name>
</gene>
<dbReference type="Proteomes" id="UP000030019">
    <property type="component" value="Unassembled WGS sequence"/>
</dbReference>
<sequence>MSLSTLFEVLVAILGVVSIGYLIYAYFEFLKDMVQTEINHRLHHNPPL</sequence>
<proteinExistence type="predicted"/>
<evidence type="ECO:0000256" key="1">
    <source>
        <dbReference type="SAM" id="Phobius"/>
    </source>
</evidence>
<accession>A0A0A0DFB2</accession>
<evidence type="ECO:0000313" key="2">
    <source>
        <dbReference type="EMBL" id="KGM36760.1"/>
    </source>
</evidence>
<dbReference type="EMBL" id="JPEN01000078">
    <property type="protein sequence ID" value="KGM36760.1"/>
    <property type="molecule type" value="Genomic_DNA"/>
</dbReference>
<keyword evidence="1" id="KW-0472">Membrane</keyword>
<organism evidence="2 3">
    <name type="scientific">Streptococcus sinensis</name>
    <dbReference type="NCBI Taxonomy" id="176090"/>
    <lineage>
        <taxon>Bacteria</taxon>
        <taxon>Bacillati</taxon>
        <taxon>Bacillota</taxon>
        <taxon>Bacilli</taxon>
        <taxon>Lactobacillales</taxon>
        <taxon>Streptococcaceae</taxon>
        <taxon>Streptococcus</taxon>
    </lineage>
</organism>
<evidence type="ECO:0000313" key="3">
    <source>
        <dbReference type="Proteomes" id="UP000030019"/>
    </source>
</evidence>
<dbReference type="STRING" id="176090.SSIN_1442"/>
<keyword evidence="1" id="KW-0812">Transmembrane</keyword>
<dbReference type="RefSeq" id="WP_167332870.1">
    <property type="nucleotide sequence ID" value="NZ_JABTYC020000001.1"/>
</dbReference>